<accession>A0A6A6HWN3</accession>
<dbReference type="PROSITE" id="PS00463">
    <property type="entry name" value="ZN2_CY6_FUNGAL_1"/>
    <property type="match status" value="1"/>
</dbReference>
<evidence type="ECO:0000256" key="4">
    <source>
        <dbReference type="ARBA" id="ARBA00023125"/>
    </source>
</evidence>
<evidence type="ECO:0000256" key="5">
    <source>
        <dbReference type="ARBA" id="ARBA00023163"/>
    </source>
</evidence>
<dbReference type="GO" id="GO:0008270">
    <property type="term" value="F:zinc ion binding"/>
    <property type="evidence" value="ECO:0007669"/>
    <property type="project" value="InterPro"/>
</dbReference>
<dbReference type="GO" id="GO:0001228">
    <property type="term" value="F:DNA-binding transcription activator activity, RNA polymerase II-specific"/>
    <property type="evidence" value="ECO:0007669"/>
    <property type="project" value="TreeGrafter"/>
</dbReference>
<dbReference type="PANTHER" id="PTHR31944">
    <property type="entry name" value="HEME-RESPONSIVE ZINC FINGER TRANSCRIPTION FACTOR HAP1"/>
    <property type="match status" value="1"/>
</dbReference>
<feature type="domain" description="Zn(2)-C6 fungal-type" evidence="8">
    <location>
        <begin position="32"/>
        <end position="64"/>
    </location>
</feature>
<evidence type="ECO:0000256" key="7">
    <source>
        <dbReference type="SAM" id="MobiDB-lite"/>
    </source>
</evidence>
<keyword evidence="10" id="KW-1185">Reference proteome</keyword>
<evidence type="ECO:0000256" key="2">
    <source>
        <dbReference type="ARBA" id="ARBA00022833"/>
    </source>
</evidence>
<dbReference type="SMART" id="SM00906">
    <property type="entry name" value="Fungal_trans"/>
    <property type="match status" value="1"/>
</dbReference>
<keyword evidence="2" id="KW-0862">Zinc</keyword>
<dbReference type="Pfam" id="PF04082">
    <property type="entry name" value="Fungal_trans"/>
    <property type="match status" value="1"/>
</dbReference>
<keyword evidence="6" id="KW-0539">Nucleus</keyword>
<dbReference type="Gene3D" id="4.10.240.10">
    <property type="entry name" value="Zn(2)-C6 fungal-type DNA-binding domain"/>
    <property type="match status" value="1"/>
</dbReference>
<dbReference type="RefSeq" id="XP_033677619.1">
    <property type="nucleotide sequence ID" value="XM_033832314.1"/>
</dbReference>
<dbReference type="CDD" id="cd12148">
    <property type="entry name" value="fungal_TF_MHR"/>
    <property type="match status" value="1"/>
</dbReference>
<dbReference type="SUPFAM" id="SSF57701">
    <property type="entry name" value="Zn2/Cys6 DNA-binding domain"/>
    <property type="match status" value="1"/>
</dbReference>
<sequence>MSTRSAESRDNSPDGVDASPEKRMSKKRKVLSCYACRNRKMKCDRVYPVCGRCQKTGRADQCTYDPRLLEDLPVNGDGHVDGTTNFGNFAPPDNPSSGAVSSNVLTWKLRVQERRLDLLERRLAASGSAKGSSFGEYPSHFDDFEPDEPPLREEMMFRGKAFKTQFYGSTSPLSVLTQFAELQVFTREALVSDTTMLRIRTDFKAFRNRRKATLKEKGLRTQGSDEEIYALMPDKGIVDAQVDLYFRIFETSYRILHEPTFWKDYRAFWERHSSEDSPASFAAILLYVMAITSCLSPRDENVFVGDSSVDRESALHLIETCDAWLARQNRKHLTLSFFQLQCLSLLAKRVNCLKLKQDWINCGDVVRLAIAAGMHRNPSLLSGGRVSEYDKEMRRRLWVTIVEMELQSSIDFGLQSSLCGLYFDVPPPAHLPDDAFSQDTQQIPASRPLEHFTTASYLILTLQSLPLRVHLLQLLNNPTTDLQYSDVQHYDAQITQLLSSLPSWKDPRAAVPAALLDVQLRQFLLMLHRPYAKLAAKNQRYSYSFTACVDAASSIMSTYDDLVAKGVLVLNHLRNDILRTGITLAQVVYHNCSPSPGPAPVLSSPPSKEPHLPAVDLPETYAQNSIPPAPEVKIPQLPTSNFLTTTLCTTAIALLEKARLTFEHKVMRLGTGYLEYWLFCSALGLMPSTSHSNQPATSIASITHSAPEDIRSRGRKALERVTSLCFRVLAMQKDPEDSFASSLRSAITPQTPLSNISLPSATALASGSDNLMPPVIPGATGIVELAQQGKGFGNVGAFDGLSDMQVDLTGWTFPEFWAFDMAGDL</sequence>
<evidence type="ECO:0000313" key="9">
    <source>
        <dbReference type="EMBL" id="KAF2242615.1"/>
    </source>
</evidence>
<evidence type="ECO:0000256" key="1">
    <source>
        <dbReference type="ARBA" id="ARBA00022723"/>
    </source>
</evidence>
<dbReference type="SMART" id="SM00066">
    <property type="entry name" value="GAL4"/>
    <property type="match status" value="1"/>
</dbReference>
<evidence type="ECO:0000313" key="10">
    <source>
        <dbReference type="Proteomes" id="UP000800094"/>
    </source>
</evidence>
<dbReference type="OrthoDB" id="4236860at2759"/>
<gene>
    <name evidence="9" type="ORF">BU26DRAFT_555343</name>
</gene>
<dbReference type="EMBL" id="ML987207">
    <property type="protein sequence ID" value="KAF2242615.1"/>
    <property type="molecule type" value="Genomic_DNA"/>
</dbReference>
<evidence type="ECO:0000256" key="3">
    <source>
        <dbReference type="ARBA" id="ARBA00023015"/>
    </source>
</evidence>
<feature type="region of interest" description="Disordered" evidence="7">
    <location>
        <begin position="1"/>
        <end position="23"/>
    </location>
</feature>
<evidence type="ECO:0000256" key="6">
    <source>
        <dbReference type="ARBA" id="ARBA00023242"/>
    </source>
</evidence>
<dbReference type="InterPro" id="IPR051430">
    <property type="entry name" value="Fungal_TF_Env_Response"/>
</dbReference>
<dbReference type="Pfam" id="PF00172">
    <property type="entry name" value="Zn_clus"/>
    <property type="match status" value="1"/>
</dbReference>
<dbReference type="PROSITE" id="PS50048">
    <property type="entry name" value="ZN2_CY6_FUNGAL_2"/>
    <property type="match status" value="1"/>
</dbReference>
<protein>
    <recommendedName>
        <fullName evidence="8">Zn(2)-C6 fungal-type domain-containing protein</fullName>
    </recommendedName>
</protein>
<reference evidence="9" key="1">
    <citation type="journal article" date="2020" name="Stud. Mycol.">
        <title>101 Dothideomycetes genomes: a test case for predicting lifestyles and emergence of pathogens.</title>
        <authorList>
            <person name="Haridas S."/>
            <person name="Albert R."/>
            <person name="Binder M."/>
            <person name="Bloem J."/>
            <person name="Labutti K."/>
            <person name="Salamov A."/>
            <person name="Andreopoulos B."/>
            <person name="Baker S."/>
            <person name="Barry K."/>
            <person name="Bills G."/>
            <person name="Bluhm B."/>
            <person name="Cannon C."/>
            <person name="Castanera R."/>
            <person name="Culley D."/>
            <person name="Daum C."/>
            <person name="Ezra D."/>
            <person name="Gonzalez J."/>
            <person name="Henrissat B."/>
            <person name="Kuo A."/>
            <person name="Liang C."/>
            <person name="Lipzen A."/>
            <person name="Lutzoni F."/>
            <person name="Magnuson J."/>
            <person name="Mondo S."/>
            <person name="Nolan M."/>
            <person name="Ohm R."/>
            <person name="Pangilinan J."/>
            <person name="Park H.-J."/>
            <person name="Ramirez L."/>
            <person name="Alfaro M."/>
            <person name="Sun H."/>
            <person name="Tritt A."/>
            <person name="Yoshinaga Y."/>
            <person name="Zwiers L.-H."/>
            <person name="Turgeon B."/>
            <person name="Goodwin S."/>
            <person name="Spatafora J."/>
            <person name="Crous P."/>
            <person name="Grigoriev I."/>
        </authorList>
    </citation>
    <scope>NUCLEOTIDE SEQUENCE</scope>
    <source>
        <strain evidence="9">CBS 122368</strain>
    </source>
</reference>
<dbReference type="AlphaFoldDB" id="A0A6A6HWN3"/>
<dbReference type="InterPro" id="IPR001138">
    <property type="entry name" value="Zn2Cys6_DnaBD"/>
</dbReference>
<keyword evidence="1" id="KW-0479">Metal-binding</keyword>
<dbReference type="PANTHER" id="PTHR31944:SF130">
    <property type="entry name" value="ZN(II)2CYS6 TRANSCRIPTION FACTO (EUROFUNG)"/>
    <property type="match status" value="1"/>
</dbReference>
<feature type="compositionally biased region" description="Basic and acidic residues" evidence="7">
    <location>
        <begin position="1"/>
        <end position="12"/>
    </location>
</feature>
<dbReference type="Proteomes" id="UP000800094">
    <property type="component" value="Unassembled WGS sequence"/>
</dbReference>
<dbReference type="GeneID" id="54585644"/>
<evidence type="ECO:0000259" key="8">
    <source>
        <dbReference type="PROSITE" id="PS50048"/>
    </source>
</evidence>
<dbReference type="InterPro" id="IPR007219">
    <property type="entry name" value="XnlR_reg_dom"/>
</dbReference>
<dbReference type="CDD" id="cd00067">
    <property type="entry name" value="GAL4"/>
    <property type="match status" value="1"/>
</dbReference>
<keyword evidence="4" id="KW-0238">DNA-binding</keyword>
<keyword evidence="5" id="KW-0804">Transcription</keyword>
<dbReference type="GO" id="GO:0005634">
    <property type="term" value="C:nucleus"/>
    <property type="evidence" value="ECO:0007669"/>
    <property type="project" value="TreeGrafter"/>
</dbReference>
<organism evidence="9 10">
    <name type="scientific">Trematosphaeria pertusa</name>
    <dbReference type="NCBI Taxonomy" id="390896"/>
    <lineage>
        <taxon>Eukaryota</taxon>
        <taxon>Fungi</taxon>
        <taxon>Dikarya</taxon>
        <taxon>Ascomycota</taxon>
        <taxon>Pezizomycotina</taxon>
        <taxon>Dothideomycetes</taxon>
        <taxon>Pleosporomycetidae</taxon>
        <taxon>Pleosporales</taxon>
        <taxon>Massarineae</taxon>
        <taxon>Trematosphaeriaceae</taxon>
        <taxon>Trematosphaeria</taxon>
    </lineage>
</organism>
<dbReference type="InterPro" id="IPR036864">
    <property type="entry name" value="Zn2-C6_fun-type_DNA-bd_sf"/>
</dbReference>
<dbReference type="GO" id="GO:0000978">
    <property type="term" value="F:RNA polymerase II cis-regulatory region sequence-specific DNA binding"/>
    <property type="evidence" value="ECO:0007669"/>
    <property type="project" value="TreeGrafter"/>
</dbReference>
<dbReference type="GO" id="GO:0006351">
    <property type="term" value="P:DNA-templated transcription"/>
    <property type="evidence" value="ECO:0007669"/>
    <property type="project" value="InterPro"/>
</dbReference>
<name>A0A6A6HWN3_9PLEO</name>
<proteinExistence type="predicted"/>
<keyword evidence="3" id="KW-0805">Transcription regulation</keyword>